<dbReference type="PANTHER" id="PTHR33210">
    <property type="entry name" value="PROTODERMAL FACTOR 1"/>
    <property type="match status" value="1"/>
</dbReference>
<name>A0A1D1XZH0_9ARAE</name>
<feature type="non-terminal residue" evidence="2">
    <location>
        <position position="1"/>
    </location>
</feature>
<keyword evidence="1" id="KW-0812">Transmembrane</keyword>
<dbReference type="InterPro" id="IPR039923">
    <property type="entry name" value="Protodermal_1"/>
</dbReference>
<reference evidence="2" key="1">
    <citation type="submission" date="2015-07" db="EMBL/GenBank/DDBJ databases">
        <title>Transcriptome Assembly of Anthurium amnicola.</title>
        <authorList>
            <person name="Suzuki J."/>
        </authorList>
    </citation>
    <scope>NUCLEOTIDE SEQUENCE</scope>
</reference>
<feature type="transmembrane region" description="Helical" evidence="1">
    <location>
        <begin position="50"/>
        <end position="76"/>
    </location>
</feature>
<dbReference type="Pfam" id="PF01190">
    <property type="entry name" value="Pollen_Ole_e_1"/>
    <property type="match status" value="1"/>
</dbReference>
<dbReference type="PANTHER" id="PTHR33210:SF24">
    <property type="entry name" value="POLLEN OLE E 1 ALLERGEN AND EXTENSIN FAMILY PROTEIN"/>
    <property type="match status" value="1"/>
</dbReference>
<sequence>LTGSQPPLSTSNHSILQAETGCSQQYRTPPGSPCSSPLVARMGSSIRRPLAMPAALPLLLLLLCAAIGGAAANAMVTGAVFCDQCRDGQRSLFDYPLYGAKVAVACAGSDGQVALYEEGTTNWFGTYGVRFEGSPDLSGCFAQVVGGPEGCGAGAGPATARGLNLLFRLFGMELYTVDALLALPPQPMPFCPTSSSLPAPPGPGTVVVGHPPSPPALPLPPPPPPVEGTRPPSLPFLQASACPHQKWATLEYRCYWKVVGPDSKVAVAFGPVAAGRYGTEMTLMEGLHGRGDLYRTLLREATTALLNSYNSLLFFYPTLSVIDHMNWALLGSPQQALMVALRFRRANSGAAAYGDARCNFSPCN</sequence>
<keyword evidence="1" id="KW-1133">Transmembrane helix</keyword>
<evidence type="ECO:0000256" key="1">
    <source>
        <dbReference type="SAM" id="Phobius"/>
    </source>
</evidence>
<organism evidence="2">
    <name type="scientific">Anthurium amnicola</name>
    <dbReference type="NCBI Taxonomy" id="1678845"/>
    <lineage>
        <taxon>Eukaryota</taxon>
        <taxon>Viridiplantae</taxon>
        <taxon>Streptophyta</taxon>
        <taxon>Embryophyta</taxon>
        <taxon>Tracheophyta</taxon>
        <taxon>Spermatophyta</taxon>
        <taxon>Magnoliopsida</taxon>
        <taxon>Liliopsida</taxon>
        <taxon>Araceae</taxon>
        <taxon>Pothoideae</taxon>
        <taxon>Potheae</taxon>
        <taxon>Anthurium</taxon>
    </lineage>
</organism>
<proteinExistence type="predicted"/>
<keyword evidence="1" id="KW-0472">Membrane</keyword>
<protein>
    <submittedName>
        <fullName evidence="2">Uncharacterized protein</fullName>
    </submittedName>
</protein>
<dbReference type="AlphaFoldDB" id="A0A1D1XZH0"/>
<accession>A0A1D1XZH0</accession>
<gene>
    <name evidence="2" type="ORF">g.23762</name>
</gene>
<dbReference type="EMBL" id="GDJX01020148">
    <property type="protein sequence ID" value="JAT47788.1"/>
    <property type="molecule type" value="Transcribed_RNA"/>
</dbReference>
<evidence type="ECO:0000313" key="2">
    <source>
        <dbReference type="EMBL" id="JAT47788.1"/>
    </source>
</evidence>